<feature type="domain" description="C2H2-type" evidence="1">
    <location>
        <begin position="305"/>
        <end position="331"/>
    </location>
</feature>
<keyword evidence="3" id="KW-1185">Reference proteome</keyword>
<gene>
    <name evidence="2" type="ORF">FDENT_5901</name>
</gene>
<dbReference type="PANTHER" id="PTHR35391">
    <property type="entry name" value="C2H2-TYPE DOMAIN-CONTAINING PROTEIN-RELATED"/>
    <property type="match status" value="1"/>
</dbReference>
<reference evidence="2 3" key="1">
    <citation type="submission" date="2020-05" db="EMBL/GenBank/DDBJ databases">
        <title>Identification and distribution of gene clusters putatively required for synthesis of sphingolipid metabolism inhibitors in phylogenetically diverse species of the filamentous fungus Fusarium.</title>
        <authorList>
            <person name="Kim H.-S."/>
            <person name="Busman M."/>
            <person name="Brown D.W."/>
            <person name="Divon H."/>
            <person name="Uhlig S."/>
            <person name="Proctor R.H."/>
        </authorList>
    </citation>
    <scope>NUCLEOTIDE SEQUENCE [LARGE SCALE GENOMIC DNA]</scope>
    <source>
        <strain evidence="2 3">NRRL 25311</strain>
    </source>
</reference>
<comment type="caution">
    <text evidence="2">The sequence shown here is derived from an EMBL/GenBank/DDBJ whole genome shotgun (WGS) entry which is preliminary data.</text>
</comment>
<feature type="domain" description="C2H2-type" evidence="1">
    <location>
        <begin position="275"/>
        <end position="301"/>
    </location>
</feature>
<proteinExistence type="predicted"/>
<evidence type="ECO:0000313" key="3">
    <source>
        <dbReference type="Proteomes" id="UP000562682"/>
    </source>
</evidence>
<protein>
    <submittedName>
        <fullName evidence="2">Ankyrin repeat</fullName>
    </submittedName>
</protein>
<evidence type="ECO:0000313" key="2">
    <source>
        <dbReference type="EMBL" id="KAF5686214.1"/>
    </source>
</evidence>
<dbReference type="Pfam" id="PF26082">
    <property type="entry name" value="zf-C2H2_AcuF"/>
    <property type="match status" value="1"/>
</dbReference>
<name>A0A8H5U946_9HYPO</name>
<feature type="domain" description="C2H2-type" evidence="1">
    <location>
        <begin position="357"/>
        <end position="385"/>
    </location>
</feature>
<sequence length="590" mass="66631">MSSSNANKTISKRANACVSQLQDLLKDLLSSLNTEEAQFLDDERGRLRVWASNIGALQPEQSMASLDARLKDAPRQRESVIRGLQRLEDVLSRHHLFSLSTLIRRMRPKGRLPNLDGFTPCETSPDIKHVEDIFPKVRQSTWLAQRLGNAITKRRLIIQYRQSHRQKLSKATHEEDTIGILSKAQSTVATTYQEGSEETIANKAARFSILTSATSFVSSFGGDIGRRIPDLPDMVLDGVQLDYGEPIECPYCRTIQELADRNQWRKHVFSDLQPYVCTFKDCTADLFTTREEWFSHEINIHRQDWECILCNNANTVFSNADLLRNHFKLAHSKAVNVNQLDTILEACKRPTKQTDISGCILCDEWAPPAVESQNMKEFCRHLARHQQMLALEALPIAVEGLEVSASDLEGNENEDPEDALPGILTCSSCDTLWSIAGHGRECPACHTNAENLKSASLIPKIVADMISSDDRMYFIRGTVVWPELYSESIEVGRFDQVPSPSEDNDLQQEMNLPITPEEYNVLWVAASLFEFRTGTTPHDEAGYPYLTYAAGEIFDVLGEKGELWLAKNQDDPDDTIGWIWSKHFVRLSTT</sequence>
<accession>A0A8H5U946</accession>
<dbReference type="Proteomes" id="UP000562682">
    <property type="component" value="Unassembled WGS sequence"/>
</dbReference>
<organism evidence="2 3">
    <name type="scientific">Fusarium denticulatum</name>
    <dbReference type="NCBI Taxonomy" id="48507"/>
    <lineage>
        <taxon>Eukaryota</taxon>
        <taxon>Fungi</taxon>
        <taxon>Dikarya</taxon>
        <taxon>Ascomycota</taxon>
        <taxon>Pezizomycotina</taxon>
        <taxon>Sordariomycetes</taxon>
        <taxon>Hypocreomycetidae</taxon>
        <taxon>Hypocreales</taxon>
        <taxon>Nectriaceae</taxon>
        <taxon>Fusarium</taxon>
        <taxon>Fusarium fujikuroi species complex</taxon>
    </lineage>
</organism>
<dbReference type="AlphaFoldDB" id="A0A8H5U946"/>
<dbReference type="EMBL" id="JAAOAK010000150">
    <property type="protein sequence ID" value="KAF5686214.1"/>
    <property type="molecule type" value="Genomic_DNA"/>
</dbReference>
<evidence type="ECO:0000259" key="1">
    <source>
        <dbReference type="SMART" id="SM00355"/>
    </source>
</evidence>
<dbReference type="SMART" id="SM00355">
    <property type="entry name" value="ZnF_C2H2"/>
    <property type="match status" value="3"/>
</dbReference>
<dbReference type="InterPro" id="IPR013087">
    <property type="entry name" value="Znf_C2H2_type"/>
</dbReference>
<dbReference type="PANTHER" id="PTHR35391:SF7">
    <property type="entry name" value="C2H2-TYPE DOMAIN-CONTAINING PROTEIN"/>
    <property type="match status" value="1"/>
</dbReference>
<dbReference type="InterPro" id="IPR058925">
    <property type="entry name" value="zf-C2H2_AcuF"/>
</dbReference>